<dbReference type="PROSITE" id="PS50106">
    <property type="entry name" value="PDZ"/>
    <property type="match status" value="1"/>
</dbReference>
<evidence type="ECO:0000256" key="5">
    <source>
        <dbReference type="ARBA" id="ARBA00022692"/>
    </source>
</evidence>
<feature type="transmembrane region" description="Helical" evidence="12">
    <location>
        <begin position="432"/>
        <end position="452"/>
    </location>
</feature>
<evidence type="ECO:0000256" key="3">
    <source>
        <dbReference type="ARBA" id="ARBA00007931"/>
    </source>
</evidence>
<dbReference type="Pfam" id="PF02163">
    <property type="entry name" value="Peptidase_M50"/>
    <property type="match status" value="1"/>
</dbReference>
<evidence type="ECO:0000313" key="14">
    <source>
        <dbReference type="EMBL" id="TDS84218.1"/>
    </source>
</evidence>
<keyword evidence="15" id="KW-1185">Reference proteome</keyword>
<evidence type="ECO:0000256" key="2">
    <source>
        <dbReference type="ARBA" id="ARBA00004141"/>
    </source>
</evidence>
<organism evidence="14 15">
    <name type="scientific">Nesterenkonia aurantiaca</name>
    <dbReference type="NCBI Taxonomy" id="1436010"/>
    <lineage>
        <taxon>Bacteria</taxon>
        <taxon>Bacillati</taxon>
        <taxon>Actinomycetota</taxon>
        <taxon>Actinomycetes</taxon>
        <taxon>Micrococcales</taxon>
        <taxon>Micrococcaceae</taxon>
        <taxon>Nesterenkonia</taxon>
    </lineage>
</organism>
<feature type="compositionally biased region" description="Low complexity" evidence="11">
    <location>
        <begin position="125"/>
        <end position="136"/>
    </location>
</feature>
<dbReference type="InterPro" id="IPR004387">
    <property type="entry name" value="Pept_M50_Zn"/>
</dbReference>
<keyword evidence="4 14" id="KW-0645">Protease</keyword>
<comment type="subcellular location">
    <subcellularLocation>
        <location evidence="2">Membrane</location>
        <topology evidence="2">Multi-pass membrane protein</topology>
    </subcellularLocation>
</comment>
<feature type="domain" description="PDZ" evidence="13">
    <location>
        <begin position="263"/>
        <end position="302"/>
    </location>
</feature>
<sequence>MIALLMIAGIVIVALGIALSIALHEIGHLLPAKLFKVRVTQYMVGFGPTLWSRRRGETEYGVKAIPLGGYVAMIGMYPPPDETGTLNHPAEGEHESSETPAAEDPARNDHSPRDPYLRQVGAQYGAPAASSPAAGTAAGGFTEGVEGGTEGGTAGTGTATKTVRSQSTGIFQQLSTEAREVAAEDLQPGDEDRMFYRLPIWKRIIIMLGGPAMNGLIALALTAGIISFHGTAEPNTTVREVFECVVSAEAADAGQTECTTEDPAGPAFEAGLRPGDQILAFNGEPVATWDELTALIRESADESSEVSYVRDGEETTTTLTPILTERPISDGLGRAQRDDDGALITEPVGFIGMGADQEIVQQPFWEAGPMVWEQSKAVGAVVANLPVRLYDVAVSTFTSAERDPDGPLSVVGVGRIAGELSAQEEIPLESRFASLSSLVAGVNVALMVFNLIPLLPLDGGHVAGALYEGLRRRLAKLLGRPDPGPFDISKLLPLTYVVAGMLLVMGVLLIYADIVNPIRLFE</sequence>
<comment type="caution">
    <text evidence="14">The sequence shown here is derived from an EMBL/GenBank/DDBJ whole genome shotgun (WGS) entry which is preliminary data.</text>
</comment>
<comment type="similarity">
    <text evidence="3">Belongs to the peptidase M50B family.</text>
</comment>
<evidence type="ECO:0000256" key="12">
    <source>
        <dbReference type="SAM" id="Phobius"/>
    </source>
</evidence>
<dbReference type="AlphaFoldDB" id="A0A4R7FZL1"/>
<evidence type="ECO:0000256" key="9">
    <source>
        <dbReference type="ARBA" id="ARBA00023049"/>
    </source>
</evidence>
<protein>
    <submittedName>
        <fullName evidence="14">Membrane-associated protease RseP (Regulator of RpoE activity)</fullName>
    </submittedName>
</protein>
<reference evidence="14 15" key="1">
    <citation type="submission" date="2019-03" db="EMBL/GenBank/DDBJ databases">
        <title>Genomic Encyclopedia of Type Strains, Phase III (KMG-III): the genomes of soil and plant-associated and newly described type strains.</title>
        <authorList>
            <person name="Whitman W."/>
        </authorList>
    </citation>
    <scope>NUCLEOTIDE SEQUENCE [LARGE SCALE GENOMIC DNA]</scope>
    <source>
        <strain evidence="14 15">DSM 27373</strain>
    </source>
</reference>
<dbReference type="GO" id="GO:0004222">
    <property type="term" value="F:metalloendopeptidase activity"/>
    <property type="evidence" value="ECO:0007669"/>
    <property type="project" value="InterPro"/>
</dbReference>
<dbReference type="InterPro" id="IPR001478">
    <property type="entry name" value="PDZ"/>
</dbReference>
<evidence type="ECO:0000256" key="4">
    <source>
        <dbReference type="ARBA" id="ARBA00022670"/>
    </source>
</evidence>
<dbReference type="PANTHER" id="PTHR42837">
    <property type="entry name" value="REGULATOR OF SIGMA-E PROTEASE RSEP"/>
    <property type="match status" value="1"/>
</dbReference>
<feature type="transmembrane region" description="Helical" evidence="12">
    <location>
        <begin position="204"/>
        <end position="226"/>
    </location>
</feature>
<dbReference type="EMBL" id="SOAN01000008">
    <property type="protein sequence ID" value="TDS84218.1"/>
    <property type="molecule type" value="Genomic_DNA"/>
</dbReference>
<keyword evidence="9" id="KW-0482">Metalloprotease</keyword>
<feature type="compositionally biased region" description="Basic and acidic residues" evidence="11">
    <location>
        <begin position="104"/>
        <end position="116"/>
    </location>
</feature>
<feature type="compositionally biased region" description="Gly residues" evidence="11">
    <location>
        <begin position="137"/>
        <end position="155"/>
    </location>
</feature>
<proteinExistence type="inferred from homology"/>
<evidence type="ECO:0000256" key="1">
    <source>
        <dbReference type="ARBA" id="ARBA00001947"/>
    </source>
</evidence>
<comment type="cofactor">
    <cofactor evidence="1">
        <name>Zn(2+)</name>
        <dbReference type="ChEBI" id="CHEBI:29105"/>
    </cofactor>
</comment>
<dbReference type="Gene3D" id="2.30.42.10">
    <property type="match status" value="1"/>
</dbReference>
<dbReference type="Proteomes" id="UP000294506">
    <property type="component" value="Unassembled WGS sequence"/>
</dbReference>
<dbReference type="GO" id="GO:0006508">
    <property type="term" value="P:proteolysis"/>
    <property type="evidence" value="ECO:0007669"/>
    <property type="project" value="UniProtKB-KW"/>
</dbReference>
<evidence type="ECO:0000256" key="11">
    <source>
        <dbReference type="SAM" id="MobiDB-lite"/>
    </source>
</evidence>
<dbReference type="CDD" id="cd06163">
    <property type="entry name" value="S2P-M50_PDZ_RseP-like"/>
    <property type="match status" value="1"/>
</dbReference>
<evidence type="ECO:0000256" key="10">
    <source>
        <dbReference type="ARBA" id="ARBA00023136"/>
    </source>
</evidence>
<dbReference type="PANTHER" id="PTHR42837:SF2">
    <property type="entry name" value="MEMBRANE METALLOPROTEASE ARASP2, CHLOROPLASTIC-RELATED"/>
    <property type="match status" value="1"/>
</dbReference>
<dbReference type="InterPro" id="IPR036034">
    <property type="entry name" value="PDZ_sf"/>
</dbReference>
<dbReference type="Pfam" id="PF17820">
    <property type="entry name" value="PDZ_6"/>
    <property type="match status" value="1"/>
</dbReference>
<evidence type="ECO:0000256" key="6">
    <source>
        <dbReference type="ARBA" id="ARBA00022801"/>
    </source>
</evidence>
<accession>A0A4R7FZL1</accession>
<name>A0A4R7FZL1_9MICC</name>
<keyword evidence="8 12" id="KW-1133">Transmembrane helix</keyword>
<keyword evidence="10 12" id="KW-0472">Membrane</keyword>
<keyword evidence="7" id="KW-0862">Zinc</keyword>
<evidence type="ECO:0000256" key="7">
    <source>
        <dbReference type="ARBA" id="ARBA00022833"/>
    </source>
</evidence>
<evidence type="ECO:0000259" key="13">
    <source>
        <dbReference type="PROSITE" id="PS50106"/>
    </source>
</evidence>
<dbReference type="SUPFAM" id="SSF50156">
    <property type="entry name" value="PDZ domain-like"/>
    <property type="match status" value="1"/>
</dbReference>
<keyword evidence="6" id="KW-0378">Hydrolase</keyword>
<dbReference type="InterPro" id="IPR008915">
    <property type="entry name" value="Peptidase_M50"/>
</dbReference>
<dbReference type="RefSeq" id="WP_036473996.1">
    <property type="nucleotide sequence ID" value="NZ_SOAN01000008.1"/>
</dbReference>
<feature type="region of interest" description="Disordered" evidence="11">
    <location>
        <begin position="80"/>
        <end position="164"/>
    </location>
</feature>
<evidence type="ECO:0000256" key="8">
    <source>
        <dbReference type="ARBA" id="ARBA00022989"/>
    </source>
</evidence>
<gene>
    <name evidence="14" type="ORF">EV640_10876</name>
</gene>
<feature type="transmembrane region" description="Helical" evidence="12">
    <location>
        <begin position="491"/>
        <end position="512"/>
    </location>
</feature>
<dbReference type="GO" id="GO:0016020">
    <property type="term" value="C:membrane"/>
    <property type="evidence" value="ECO:0007669"/>
    <property type="project" value="UniProtKB-SubCell"/>
</dbReference>
<evidence type="ECO:0000313" key="15">
    <source>
        <dbReference type="Proteomes" id="UP000294506"/>
    </source>
</evidence>
<dbReference type="InterPro" id="IPR041489">
    <property type="entry name" value="PDZ_6"/>
</dbReference>
<keyword evidence="5 12" id="KW-0812">Transmembrane</keyword>